<sequence>MIKWSTIKRLHILFWCDDFDFYCTHCLTARNANECLIICFNYFHLLFYFPFSEFLPKYYSSLFTIIYGFTHFPEFYSTQIESFKLLQRKIRQLSLLCLL</sequence>
<evidence type="ECO:0000313" key="1">
    <source>
        <dbReference type="Proteomes" id="UP000006672"/>
    </source>
</evidence>
<reference evidence="1" key="1">
    <citation type="journal article" date="2007" name="Science">
        <title>Draft genome of the filarial nematode parasite Brugia malayi.</title>
        <authorList>
            <person name="Ghedin E."/>
            <person name="Wang S."/>
            <person name="Spiro D."/>
            <person name="Caler E."/>
            <person name="Zhao Q."/>
            <person name="Crabtree J."/>
            <person name="Allen J.E."/>
            <person name="Delcher A.L."/>
            <person name="Guiliano D.B."/>
            <person name="Miranda-Saavedra D."/>
            <person name="Angiuoli S.V."/>
            <person name="Creasy T."/>
            <person name="Amedeo P."/>
            <person name="Haas B."/>
            <person name="El-Sayed N.M."/>
            <person name="Wortman J.R."/>
            <person name="Feldblyum T."/>
            <person name="Tallon L."/>
            <person name="Schatz M."/>
            <person name="Shumway M."/>
            <person name="Koo H."/>
            <person name="Salzberg S.L."/>
            <person name="Schobel S."/>
            <person name="Pertea M."/>
            <person name="Pop M."/>
            <person name="White O."/>
            <person name="Barton G.J."/>
            <person name="Carlow C.K."/>
            <person name="Crawford M.J."/>
            <person name="Daub J."/>
            <person name="Dimmic M.W."/>
            <person name="Estes C.F."/>
            <person name="Foster J.M."/>
            <person name="Ganatra M."/>
            <person name="Gregory W.F."/>
            <person name="Johnson N.M."/>
            <person name="Jin J."/>
            <person name="Komuniecki R."/>
            <person name="Korf I."/>
            <person name="Kumar S."/>
            <person name="Laney S."/>
            <person name="Li B.W."/>
            <person name="Li W."/>
            <person name="Lindblom T.H."/>
            <person name="Lustigman S."/>
            <person name="Ma D."/>
            <person name="Maina C.V."/>
            <person name="Martin D.M."/>
            <person name="McCarter J.P."/>
            <person name="McReynolds L."/>
            <person name="Mitreva M."/>
            <person name="Nutman T.B."/>
            <person name="Parkinson J."/>
            <person name="Peregrin-Alvarez J.M."/>
            <person name="Poole C."/>
            <person name="Ren Q."/>
            <person name="Saunders L."/>
            <person name="Sluder A.E."/>
            <person name="Smith K."/>
            <person name="Stanke M."/>
            <person name="Unnasch T.R."/>
            <person name="Ware J."/>
            <person name="Wei A.D."/>
            <person name="Weil G."/>
            <person name="Williams D.J."/>
            <person name="Zhang Y."/>
            <person name="Williams S.A."/>
            <person name="Fraser-Liggett C."/>
            <person name="Slatko B."/>
            <person name="Blaxter M.L."/>
            <person name="Scott A.L."/>
        </authorList>
    </citation>
    <scope>NUCLEOTIDE SEQUENCE</scope>
    <source>
        <strain evidence="1">FR3</strain>
    </source>
</reference>
<reference evidence="2" key="2">
    <citation type="submission" date="2019-12" db="UniProtKB">
        <authorList>
            <consortium name="WormBaseParasite"/>
        </authorList>
    </citation>
    <scope>IDENTIFICATION</scope>
</reference>
<dbReference type="Proteomes" id="UP000006672">
    <property type="component" value="Unassembled WGS sequence"/>
</dbReference>
<keyword evidence="1" id="KW-1185">Reference proteome</keyword>
<dbReference type="WBParaSite" id="Bm17377.1">
    <property type="protein sequence ID" value="Bm17377.1"/>
    <property type="gene ID" value="WBGene00268520"/>
</dbReference>
<accession>A0A5S6PD81</accession>
<name>A0A5S6PD81_BRUMA</name>
<evidence type="ECO:0000313" key="2">
    <source>
        <dbReference type="WBParaSite" id="Bm17377.1"/>
    </source>
</evidence>
<proteinExistence type="predicted"/>
<dbReference type="InParanoid" id="A0A5S6PD81"/>
<organism evidence="1 2">
    <name type="scientific">Brugia malayi</name>
    <name type="common">Filarial nematode worm</name>
    <dbReference type="NCBI Taxonomy" id="6279"/>
    <lineage>
        <taxon>Eukaryota</taxon>
        <taxon>Metazoa</taxon>
        <taxon>Ecdysozoa</taxon>
        <taxon>Nematoda</taxon>
        <taxon>Chromadorea</taxon>
        <taxon>Rhabditida</taxon>
        <taxon>Spirurina</taxon>
        <taxon>Spiruromorpha</taxon>
        <taxon>Filarioidea</taxon>
        <taxon>Onchocercidae</taxon>
        <taxon>Brugia</taxon>
    </lineage>
</organism>
<dbReference type="AlphaFoldDB" id="A0A5S6PD81"/>
<protein>
    <submittedName>
        <fullName evidence="2">Uncharacterized protein</fullName>
    </submittedName>
</protein>